<evidence type="ECO:0000259" key="12">
    <source>
        <dbReference type="PROSITE" id="PS50110"/>
    </source>
</evidence>
<dbReference type="Gene3D" id="6.10.250.690">
    <property type="match status" value="1"/>
</dbReference>
<evidence type="ECO:0000256" key="11">
    <source>
        <dbReference type="PROSITE-ProRule" id="PRU01091"/>
    </source>
</evidence>
<gene>
    <name evidence="14" type="ORF">EDC22_107121</name>
</gene>
<keyword evidence="5" id="KW-0805">Transcription regulation</keyword>
<dbReference type="InterPro" id="IPR001867">
    <property type="entry name" value="OmpR/PhoB-type_DNA-bd"/>
</dbReference>
<evidence type="ECO:0000259" key="13">
    <source>
        <dbReference type="PROSITE" id="PS51755"/>
    </source>
</evidence>
<evidence type="ECO:0000256" key="2">
    <source>
        <dbReference type="ARBA" id="ARBA00022490"/>
    </source>
</evidence>
<dbReference type="GO" id="GO:0005829">
    <property type="term" value="C:cytosol"/>
    <property type="evidence" value="ECO:0007669"/>
    <property type="project" value="TreeGrafter"/>
</dbReference>
<protein>
    <recommendedName>
        <fullName evidence="9">Regulatory protein VirG</fullName>
    </recommendedName>
</protein>
<organism evidence="14 15">
    <name type="scientific">Tepidamorphus gemmatus</name>
    <dbReference type="NCBI Taxonomy" id="747076"/>
    <lineage>
        <taxon>Bacteria</taxon>
        <taxon>Pseudomonadati</taxon>
        <taxon>Pseudomonadota</taxon>
        <taxon>Alphaproteobacteria</taxon>
        <taxon>Hyphomicrobiales</taxon>
        <taxon>Tepidamorphaceae</taxon>
        <taxon>Tepidamorphus</taxon>
    </lineage>
</organism>
<reference evidence="14 15" key="1">
    <citation type="submission" date="2019-03" db="EMBL/GenBank/DDBJ databases">
        <title>Genomic Encyclopedia of Type Strains, Phase IV (KMG-IV): sequencing the most valuable type-strain genomes for metagenomic binning, comparative biology and taxonomic classification.</title>
        <authorList>
            <person name="Goeker M."/>
        </authorList>
    </citation>
    <scope>NUCLEOTIDE SEQUENCE [LARGE SCALE GENOMIC DNA]</scope>
    <source>
        <strain evidence="14 15">DSM 19345</strain>
    </source>
</reference>
<dbReference type="Gene3D" id="3.40.50.2300">
    <property type="match status" value="1"/>
</dbReference>
<dbReference type="GO" id="GO:0000976">
    <property type="term" value="F:transcription cis-regulatory region binding"/>
    <property type="evidence" value="ECO:0007669"/>
    <property type="project" value="TreeGrafter"/>
</dbReference>
<dbReference type="SMART" id="SM00862">
    <property type="entry name" value="Trans_reg_C"/>
    <property type="match status" value="1"/>
</dbReference>
<dbReference type="SUPFAM" id="SSF46894">
    <property type="entry name" value="C-terminal effector domain of the bipartite response regulators"/>
    <property type="match status" value="1"/>
</dbReference>
<dbReference type="InterPro" id="IPR036388">
    <property type="entry name" value="WH-like_DNA-bd_sf"/>
</dbReference>
<evidence type="ECO:0000256" key="9">
    <source>
        <dbReference type="ARBA" id="ARBA00067337"/>
    </source>
</evidence>
<feature type="domain" description="Response regulatory" evidence="12">
    <location>
        <begin position="26"/>
        <end position="139"/>
    </location>
</feature>
<dbReference type="InterPro" id="IPR001789">
    <property type="entry name" value="Sig_transdc_resp-reg_receiver"/>
</dbReference>
<comment type="caution">
    <text evidence="14">The sequence shown here is derived from an EMBL/GenBank/DDBJ whole genome shotgun (WGS) entry which is preliminary data.</text>
</comment>
<sequence>MAQASTALRRVADSAEERPVAAPTPHVVVVDDEADLRETVADYLQMKGLRVSTAAGGAALRQILRQSRVDLVVLDISMPEEDGLSITRFLKADTDVAIVMLTASGEVVDRIVGLEMGADDYLGKPVDMRELLARIKAVLRRGAPREVAGTAAAPAGRTVRFGACTLDMEAHRLFDRNGDDIAITAMEFDLLKAFADHPNRVLTRDQLLDLAHNRGWEPFDRSIDIRIARLRRKIEPDCSKPQIIRTVRGSGYLFAGERN</sequence>
<proteinExistence type="predicted"/>
<dbReference type="SUPFAM" id="SSF52172">
    <property type="entry name" value="CheY-like"/>
    <property type="match status" value="1"/>
</dbReference>
<dbReference type="FunFam" id="1.10.10.10:FF:000099">
    <property type="entry name" value="Two-component system response regulator TorR"/>
    <property type="match status" value="1"/>
</dbReference>
<dbReference type="AlphaFoldDB" id="A0A4R3MCR4"/>
<keyword evidence="3 10" id="KW-0597">Phosphoprotein</keyword>
<evidence type="ECO:0000256" key="8">
    <source>
        <dbReference type="ARBA" id="ARBA00023163"/>
    </source>
</evidence>
<dbReference type="InterPro" id="IPR039420">
    <property type="entry name" value="WalR-like"/>
</dbReference>
<dbReference type="OrthoDB" id="9784252at2"/>
<keyword evidence="6 11" id="KW-0238">DNA-binding</keyword>
<dbReference type="Gene3D" id="1.10.10.10">
    <property type="entry name" value="Winged helix-like DNA-binding domain superfamily/Winged helix DNA-binding domain"/>
    <property type="match status" value="1"/>
</dbReference>
<evidence type="ECO:0000256" key="4">
    <source>
        <dbReference type="ARBA" id="ARBA00023012"/>
    </source>
</evidence>
<dbReference type="GO" id="GO:0000156">
    <property type="term" value="F:phosphorelay response regulator activity"/>
    <property type="evidence" value="ECO:0007669"/>
    <property type="project" value="TreeGrafter"/>
</dbReference>
<keyword evidence="7" id="KW-0010">Activator</keyword>
<evidence type="ECO:0000256" key="7">
    <source>
        <dbReference type="ARBA" id="ARBA00023159"/>
    </source>
</evidence>
<comment type="subcellular location">
    <subcellularLocation>
        <location evidence="1">Cytoplasm</location>
    </subcellularLocation>
</comment>
<name>A0A4R3MCR4_9HYPH</name>
<dbReference type="GO" id="GO:0006355">
    <property type="term" value="P:regulation of DNA-templated transcription"/>
    <property type="evidence" value="ECO:0007669"/>
    <property type="project" value="InterPro"/>
</dbReference>
<dbReference type="PROSITE" id="PS51755">
    <property type="entry name" value="OMPR_PHOB"/>
    <property type="match status" value="1"/>
</dbReference>
<dbReference type="InterPro" id="IPR016032">
    <property type="entry name" value="Sig_transdc_resp-reg_C-effctor"/>
</dbReference>
<evidence type="ECO:0000313" key="15">
    <source>
        <dbReference type="Proteomes" id="UP000295678"/>
    </source>
</evidence>
<keyword evidence="8" id="KW-0804">Transcription</keyword>
<evidence type="ECO:0000313" key="14">
    <source>
        <dbReference type="EMBL" id="TCT09275.1"/>
    </source>
</evidence>
<dbReference type="RefSeq" id="WP_132806989.1">
    <property type="nucleotide sequence ID" value="NZ_SMAK01000007.1"/>
</dbReference>
<feature type="domain" description="OmpR/PhoB-type" evidence="13">
    <location>
        <begin position="156"/>
        <end position="256"/>
    </location>
</feature>
<feature type="DNA-binding region" description="OmpR/PhoB-type" evidence="11">
    <location>
        <begin position="156"/>
        <end position="256"/>
    </location>
</feature>
<dbReference type="CDD" id="cd00383">
    <property type="entry name" value="trans_reg_C"/>
    <property type="match status" value="1"/>
</dbReference>
<dbReference type="SMART" id="SM00448">
    <property type="entry name" value="REC"/>
    <property type="match status" value="1"/>
</dbReference>
<dbReference type="Pfam" id="PF00072">
    <property type="entry name" value="Response_reg"/>
    <property type="match status" value="1"/>
</dbReference>
<evidence type="ECO:0000256" key="10">
    <source>
        <dbReference type="PROSITE-ProRule" id="PRU00169"/>
    </source>
</evidence>
<evidence type="ECO:0000256" key="5">
    <source>
        <dbReference type="ARBA" id="ARBA00023015"/>
    </source>
</evidence>
<dbReference type="PROSITE" id="PS50110">
    <property type="entry name" value="RESPONSE_REGULATORY"/>
    <property type="match status" value="1"/>
</dbReference>
<dbReference type="PANTHER" id="PTHR48111:SF4">
    <property type="entry name" value="DNA-BINDING DUAL TRANSCRIPTIONAL REGULATOR OMPR"/>
    <property type="match status" value="1"/>
</dbReference>
<dbReference type="Pfam" id="PF00486">
    <property type="entry name" value="Trans_reg_C"/>
    <property type="match status" value="1"/>
</dbReference>
<evidence type="ECO:0000256" key="1">
    <source>
        <dbReference type="ARBA" id="ARBA00004496"/>
    </source>
</evidence>
<keyword evidence="2" id="KW-0963">Cytoplasm</keyword>
<feature type="modified residue" description="4-aspartylphosphate" evidence="10">
    <location>
        <position position="75"/>
    </location>
</feature>
<dbReference type="GO" id="GO:0032993">
    <property type="term" value="C:protein-DNA complex"/>
    <property type="evidence" value="ECO:0007669"/>
    <property type="project" value="TreeGrafter"/>
</dbReference>
<accession>A0A4R3MCR4</accession>
<dbReference type="EMBL" id="SMAK01000007">
    <property type="protein sequence ID" value="TCT09275.1"/>
    <property type="molecule type" value="Genomic_DNA"/>
</dbReference>
<dbReference type="Proteomes" id="UP000295678">
    <property type="component" value="Unassembled WGS sequence"/>
</dbReference>
<keyword evidence="15" id="KW-1185">Reference proteome</keyword>
<evidence type="ECO:0000256" key="6">
    <source>
        <dbReference type="ARBA" id="ARBA00023125"/>
    </source>
</evidence>
<dbReference type="InterPro" id="IPR011006">
    <property type="entry name" value="CheY-like_superfamily"/>
</dbReference>
<keyword evidence="4" id="KW-0902">Two-component regulatory system</keyword>
<evidence type="ECO:0000256" key="3">
    <source>
        <dbReference type="ARBA" id="ARBA00022553"/>
    </source>
</evidence>
<dbReference type="PANTHER" id="PTHR48111">
    <property type="entry name" value="REGULATOR OF RPOS"/>
    <property type="match status" value="1"/>
</dbReference>